<evidence type="ECO:0000313" key="1">
    <source>
        <dbReference type="EMBL" id="KAF3693118.1"/>
    </source>
</evidence>
<sequence>MSSDSEEKKSSSTAWTLGTTFVNWNGKCVTKHMFLSLQHDEVHTAQHSAGGAVGLAAVPDTTQEIIIFDVLSCDEENGHHRSGDEDEAVKFKGEAAWVCLGQRRVVNFPLLPSQQMTESED</sequence>
<evidence type="ECO:0000313" key="2">
    <source>
        <dbReference type="Proteomes" id="UP000503349"/>
    </source>
</evidence>
<dbReference type="Proteomes" id="UP000503349">
    <property type="component" value="Chromosome 8"/>
</dbReference>
<name>A0A6G1PT03_CHAAH</name>
<gene>
    <name evidence="1" type="ORF">EXN66_Car008794</name>
</gene>
<organism evidence="1 2">
    <name type="scientific">Channa argus</name>
    <name type="common">Northern snakehead</name>
    <name type="synonym">Ophicephalus argus</name>
    <dbReference type="NCBI Taxonomy" id="215402"/>
    <lineage>
        <taxon>Eukaryota</taxon>
        <taxon>Metazoa</taxon>
        <taxon>Chordata</taxon>
        <taxon>Craniata</taxon>
        <taxon>Vertebrata</taxon>
        <taxon>Euteleostomi</taxon>
        <taxon>Actinopterygii</taxon>
        <taxon>Neopterygii</taxon>
        <taxon>Teleostei</taxon>
        <taxon>Neoteleostei</taxon>
        <taxon>Acanthomorphata</taxon>
        <taxon>Anabantaria</taxon>
        <taxon>Anabantiformes</taxon>
        <taxon>Channoidei</taxon>
        <taxon>Channidae</taxon>
        <taxon>Channa</taxon>
    </lineage>
</organism>
<dbReference type="EMBL" id="CM015719">
    <property type="protein sequence ID" value="KAF3693118.1"/>
    <property type="molecule type" value="Genomic_DNA"/>
</dbReference>
<reference evidence="2" key="2">
    <citation type="submission" date="2019-02" db="EMBL/GenBank/DDBJ databases">
        <title>Opniocepnalus argus Var Kimnra genome.</title>
        <authorList>
            <person name="Zhou C."/>
            <person name="Xiao S."/>
        </authorList>
    </citation>
    <scope>NUCLEOTIDE SEQUENCE [LARGE SCALE GENOMIC DNA]</scope>
</reference>
<reference evidence="1 2" key="1">
    <citation type="submission" date="2019-02" db="EMBL/GenBank/DDBJ databases">
        <title>Opniocepnalus argus genome.</title>
        <authorList>
            <person name="Zhou C."/>
            <person name="Xiao S."/>
        </authorList>
    </citation>
    <scope>NUCLEOTIDE SEQUENCE [LARGE SCALE GENOMIC DNA]</scope>
    <source>
        <strain evidence="1">OARG1902GOOAL</strain>
        <tissue evidence="1">Muscle</tissue>
    </source>
</reference>
<keyword evidence="2" id="KW-1185">Reference proteome</keyword>
<dbReference type="AlphaFoldDB" id="A0A6G1PT03"/>
<accession>A0A6G1PT03</accession>
<protein>
    <submittedName>
        <fullName evidence="1">Uncharacterized protein</fullName>
    </submittedName>
</protein>
<proteinExistence type="predicted"/>